<gene>
    <name evidence="4" type="ORF">ACFP1Z_25170</name>
</gene>
<dbReference type="InterPro" id="IPR041664">
    <property type="entry name" value="AAA_16"/>
</dbReference>
<comment type="caution">
    <text evidence="4">The sequence shown here is derived from an EMBL/GenBank/DDBJ whole genome shotgun (WGS) entry which is preliminary data.</text>
</comment>
<evidence type="ECO:0000313" key="5">
    <source>
        <dbReference type="Proteomes" id="UP001596083"/>
    </source>
</evidence>
<evidence type="ECO:0000259" key="3">
    <source>
        <dbReference type="PROSITE" id="PS50043"/>
    </source>
</evidence>
<keyword evidence="1" id="KW-0547">Nucleotide-binding</keyword>
<dbReference type="PROSITE" id="PS50043">
    <property type="entry name" value="HTH_LUXR_2"/>
    <property type="match status" value="1"/>
</dbReference>
<proteinExistence type="predicted"/>
<feature type="domain" description="HTH luxR-type" evidence="3">
    <location>
        <begin position="851"/>
        <end position="916"/>
    </location>
</feature>
<dbReference type="SUPFAM" id="SSF48452">
    <property type="entry name" value="TPR-like"/>
    <property type="match status" value="1"/>
</dbReference>
<dbReference type="SMART" id="SM00421">
    <property type="entry name" value="HTH_LUXR"/>
    <property type="match status" value="1"/>
</dbReference>
<sequence length="927" mass="98719">MSVTNDKDRDSARRLIGRAEELACLSRCFDRARTGTGQAVVLRGPAGIGRSALLDAAVERMAGRGAAVRRCSGREGDGARTRMRELFGTDLPETPDGDAGTVHGFHRALYARIRRESATAAPLVLAVDDAQWCDERTLRALDFVLRRADTLPLYILLAQRTECAGPALPVLEELLAQDRCAALDLPPLTREDAARVARDRLGPGAPRERVLRAAEASGGNPRLLTRLTARGAHGEVLLAASATAFLAGRPGHVRQLARALAVLGHAGPDVLGALSGVTGSRLDAALETLRRGGAVTVAFGTARHGPRYTMPGPVRSAVLAESGPDRLQQLRARAARVLNDAGRPAAEVADQLVLLRELREPWMLAVLREAAAEAPGPATTRAAVRYLRRVLAAGITGAQRTGVRLELARTAARVAPATALWHLRKALAETPGARQRATVAVEYGMTAFGTRNAPDATRALHEALDALHGELGEDPAPADAELRTSLRSALLVTAVNEKGTMAAAREWADAWPVPRGDSPAERQLLSVQSSLAALDGRPARQAAALARRALKVEDPSPAGWWVLGASLVLALADETDEALAGLGRALSASRARFEPWMRVAALAGRSQVLHETGEVAAAAEAAREAVGLLGQEHVPAQAMPHIALGTALLAQGRAELADTVLDRALRPDLREHIWEWHHYLYAKGRVRRALGDLDGALELWLRCGRSLDEAGVTNPVLAPWWLPATTTLAGRGRTREAAELVATARERAQRWGTPRAIGLGLLAAGVTAEGRARLELLSQSVDALAACPARLDRAKAEYQLGCELLRYDDAPAARRHLRSAIELATRCGYHTLSSLARTVLVAAGGRMRQLTAGPADCLTDGERRVALLARDGASNREIAEALFITSRTVEMHLTNVYRKLGVRGRAELPAALADLARTAVAAHAAGH</sequence>
<dbReference type="SUPFAM" id="SSF46894">
    <property type="entry name" value="C-terminal effector domain of the bipartite response regulators"/>
    <property type="match status" value="1"/>
</dbReference>
<dbReference type="Gene3D" id="1.25.40.10">
    <property type="entry name" value="Tetratricopeptide repeat domain"/>
    <property type="match status" value="1"/>
</dbReference>
<dbReference type="PRINTS" id="PR00038">
    <property type="entry name" value="HTHLUXR"/>
</dbReference>
<dbReference type="InterPro" id="IPR016032">
    <property type="entry name" value="Sig_transdc_resp-reg_C-effctor"/>
</dbReference>
<dbReference type="Pfam" id="PF13191">
    <property type="entry name" value="AAA_16"/>
    <property type="match status" value="1"/>
</dbReference>
<evidence type="ECO:0000256" key="1">
    <source>
        <dbReference type="ARBA" id="ARBA00022741"/>
    </source>
</evidence>
<dbReference type="RefSeq" id="WP_390319691.1">
    <property type="nucleotide sequence ID" value="NZ_JBHSPB010000017.1"/>
</dbReference>
<dbReference type="SUPFAM" id="SSF52540">
    <property type="entry name" value="P-loop containing nucleoside triphosphate hydrolases"/>
    <property type="match status" value="1"/>
</dbReference>
<dbReference type="PROSITE" id="PS00622">
    <property type="entry name" value="HTH_LUXR_1"/>
    <property type="match status" value="1"/>
</dbReference>
<dbReference type="InterPro" id="IPR000792">
    <property type="entry name" value="Tscrpt_reg_LuxR_C"/>
</dbReference>
<accession>A0ABW0ZA52</accession>
<dbReference type="Pfam" id="PF00196">
    <property type="entry name" value="GerE"/>
    <property type="match status" value="1"/>
</dbReference>
<reference evidence="5" key="1">
    <citation type="journal article" date="2019" name="Int. J. Syst. Evol. Microbiol.">
        <title>The Global Catalogue of Microorganisms (GCM) 10K type strain sequencing project: providing services to taxonomists for standard genome sequencing and annotation.</title>
        <authorList>
            <consortium name="The Broad Institute Genomics Platform"/>
            <consortium name="The Broad Institute Genome Sequencing Center for Infectious Disease"/>
            <person name="Wu L."/>
            <person name="Ma J."/>
        </authorList>
    </citation>
    <scope>NUCLEOTIDE SEQUENCE [LARGE SCALE GENOMIC DNA]</scope>
    <source>
        <strain evidence="5">CGMCC 4.7304</strain>
    </source>
</reference>
<evidence type="ECO:0000256" key="2">
    <source>
        <dbReference type="ARBA" id="ARBA00022840"/>
    </source>
</evidence>
<dbReference type="PANTHER" id="PTHR16305:SF28">
    <property type="entry name" value="GUANYLATE CYCLASE DOMAIN-CONTAINING PROTEIN"/>
    <property type="match status" value="1"/>
</dbReference>
<protein>
    <submittedName>
        <fullName evidence="4">AAA family ATPase</fullName>
    </submittedName>
</protein>
<dbReference type="Gene3D" id="1.10.10.10">
    <property type="entry name" value="Winged helix-like DNA-binding domain superfamily/Winged helix DNA-binding domain"/>
    <property type="match status" value="1"/>
</dbReference>
<dbReference type="PANTHER" id="PTHR16305">
    <property type="entry name" value="TESTICULAR SOLUBLE ADENYLYL CYCLASE"/>
    <property type="match status" value="1"/>
</dbReference>
<dbReference type="Proteomes" id="UP001596083">
    <property type="component" value="Unassembled WGS sequence"/>
</dbReference>
<evidence type="ECO:0000313" key="4">
    <source>
        <dbReference type="EMBL" id="MFC5723460.1"/>
    </source>
</evidence>
<dbReference type="InterPro" id="IPR036388">
    <property type="entry name" value="WH-like_DNA-bd_sf"/>
</dbReference>
<dbReference type="CDD" id="cd06170">
    <property type="entry name" value="LuxR_C_like"/>
    <property type="match status" value="1"/>
</dbReference>
<dbReference type="EMBL" id="JBHSPB010000017">
    <property type="protein sequence ID" value="MFC5723460.1"/>
    <property type="molecule type" value="Genomic_DNA"/>
</dbReference>
<dbReference type="InterPro" id="IPR027417">
    <property type="entry name" value="P-loop_NTPase"/>
</dbReference>
<keyword evidence="5" id="KW-1185">Reference proteome</keyword>
<name>A0ABW0ZA52_9ACTN</name>
<organism evidence="4 5">
    <name type="scientific">Streptomyces gamaensis</name>
    <dbReference type="NCBI Taxonomy" id="1763542"/>
    <lineage>
        <taxon>Bacteria</taxon>
        <taxon>Bacillati</taxon>
        <taxon>Actinomycetota</taxon>
        <taxon>Actinomycetes</taxon>
        <taxon>Kitasatosporales</taxon>
        <taxon>Streptomycetaceae</taxon>
        <taxon>Streptomyces</taxon>
    </lineage>
</organism>
<keyword evidence="2" id="KW-0067">ATP-binding</keyword>
<dbReference type="InterPro" id="IPR011990">
    <property type="entry name" value="TPR-like_helical_dom_sf"/>
</dbReference>